<dbReference type="InterPro" id="IPR036969">
    <property type="entry name" value="Citrate_synthase_sf"/>
</dbReference>
<keyword evidence="10" id="KW-0808">Transferase</keyword>
<sequence length="811" mass="87540">MLLAGLSAYLAFLPDVIPANTNATMYQTDPIHADRVILQTVAAYAVIFGAVRCHRLGIAWRAPSLDQSYYENVFTMAGLVDPASGIPDPVRVSCFRRFGNLNAEHGMALSVFTALVTASSLTDPVSGLIAAVAAAHGPLHFGATESAQRTLRAIGDATNVPAFMEKVRAGNEKLFGYGHRTYKGMDPRVNPIRSILSDLRDVNQPLLQIAEAIETAAEKDEYFHKRGLYPNADFYGNFVFTGIGFEPDIIPGAMLVHRIIGIMAHWREYTGMKQITSRAFKVGALAAYKMQSIEANYSGPPISIQDIAFSMSSQESQSTLPQDSTVDESTPLLADSTPNQPYSVFTPSQKRLIILTAALASSFSPLSANIYYPALNSIAADLHVSTSKINLTITTYMICQGLAPMLTGSFADQAGRRPAYIVCFAIYILGNVALGIQHSFPALLILRAVQSCGSSGTVALASAVAADIVTSVERGLYMGFSSLGNILAPSLGPVLGGILSKYFGWHAIFWFLAIAAGTFFVPLLCFFPETCRGVVGNGSVSPVGWNRSLRNYLQESAPCSPPSNVRRVQIPNPCATLRLLSHRPVGLVLLANGVLFSSYYAVTTAIPPLFKHTYGLDDMEIGLCFLPAGLGSLVSATINGVLVDWNYRRVWRTTGQTIHKNQKLDIVGIPIEQARLQIGLPMAILASVSICIYGVLIPKHPPLPLALFMVFIICFCITAAYNVMNILVVDLYYNTPATAMAANNLVRCFLGAGSAAAVGPLIKRAGIKWAYILVAGELAVVVPLLVIVYSKGWEWRKAQDNPETGHQPHEP</sequence>
<keyword evidence="5 11" id="KW-1133">Transmembrane helix</keyword>
<dbReference type="InterPro" id="IPR002020">
    <property type="entry name" value="Citrate_synthase"/>
</dbReference>
<dbReference type="FunFam" id="1.20.1720.10:FF:000009">
    <property type="entry name" value="MFS multidrug transporter"/>
    <property type="match status" value="1"/>
</dbReference>
<dbReference type="EMBL" id="CAJVOS010000044">
    <property type="protein sequence ID" value="CAG8191850.1"/>
    <property type="molecule type" value="Genomic_DNA"/>
</dbReference>
<dbReference type="Pfam" id="PF07690">
    <property type="entry name" value="MFS_1"/>
    <property type="match status" value="1"/>
</dbReference>
<comment type="similarity">
    <text evidence="10">Belongs to the citrate synthase family.</text>
</comment>
<comment type="similarity">
    <text evidence="2">Belongs to the major facilitator superfamily.</text>
</comment>
<evidence type="ECO:0000256" key="9">
    <source>
        <dbReference type="ARBA" id="ARBA00057034"/>
    </source>
</evidence>
<dbReference type="InterPro" id="IPR016142">
    <property type="entry name" value="Citrate_synth-like_lrg_a-sub"/>
</dbReference>
<proteinExistence type="inferred from homology"/>
<evidence type="ECO:0000256" key="10">
    <source>
        <dbReference type="RuleBase" id="RU000441"/>
    </source>
</evidence>
<comment type="function">
    <text evidence="9">Transmembrane transporter that exports citrate across the cell membrane.</text>
</comment>
<dbReference type="PANTHER" id="PTHR23502:SF144">
    <property type="entry name" value="MAJOR FACILITATOR SUPERFAMILY (MFS) PROFILE DOMAIN-CONTAINING PROTEIN"/>
    <property type="match status" value="1"/>
</dbReference>
<dbReference type="InterPro" id="IPR020846">
    <property type="entry name" value="MFS_dom"/>
</dbReference>
<name>A0A9W4MWL4_PENOL</name>
<comment type="catalytic activity">
    <reaction evidence="8">
        <text>citrate(in) = citrate(out)</text>
        <dbReference type="Rhea" id="RHEA:33183"/>
        <dbReference type="ChEBI" id="CHEBI:16947"/>
    </reaction>
</comment>
<keyword evidence="6 11" id="KW-0472">Membrane</keyword>
<gene>
    <name evidence="13" type="ORF">POLS_LOCUS7271</name>
</gene>
<dbReference type="GO" id="GO:0005886">
    <property type="term" value="C:plasma membrane"/>
    <property type="evidence" value="ECO:0007669"/>
    <property type="project" value="TreeGrafter"/>
</dbReference>
<evidence type="ECO:0000313" key="14">
    <source>
        <dbReference type="Proteomes" id="UP001153618"/>
    </source>
</evidence>
<comment type="caution">
    <text evidence="13">The sequence shown here is derived from an EMBL/GenBank/DDBJ whole genome shotgun (WGS) entry which is preliminary data.</text>
</comment>
<protein>
    <recommendedName>
        <fullName evidence="10">Citrate synthase</fullName>
    </recommendedName>
</protein>
<accession>A0A9W4MWL4</accession>
<dbReference type="FunFam" id="1.20.1250.20:FF:000172">
    <property type="entry name" value="MFS multidrug resistance transporter"/>
    <property type="match status" value="1"/>
</dbReference>
<evidence type="ECO:0000256" key="6">
    <source>
        <dbReference type="ARBA" id="ARBA00023136"/>
    </source>
</evidence>
<evidence type="ECO:0000256" key="7">
    <source>
        <dbReference type="ARBA" id="ARBA00023180"/>
    </source>
</evidence>
<feature type="transmembrane region" description="Helical" evidence="11">
    <location>
        <begin position="745"/>
        <end position="763"/>
    </location>
</feature>
<evidence type="ECO:0000256" key="4">
    <source>
        <dbReference type="ARBA" id="ARBA00022692"/>
    </source>
</evidence>
<feature type="transmembrane region" description="Helical" evidence="11">
    <location>
        <begin position="505"/>
        <end position="527"/>
    </location>
</feature>
<organism evidence="13 14">
    <name type="scientific">Penicillium olsonii</name>
    <dbReference type="NCBI Taxonomy" id="99116"/>
    <lineage>
        <taxon>Eukaryota</taxon>
        <taxon>Fungi</taxon>
        <taxon>Dikarya</taxon>
        <taxon>Ascomycota</taxon>
        <taxon>Pezizomycotina</taxon>
        <taxon>Eurotiomycetes</taxon>
        <taxon>Eurotiomycetidae</taxon>
        <taxon>Eurotiales</taxon>
        <taxon>Aspergillaceae</taxon>
        <taxon>Penicillium</taxon>
    </lineage>
</organism>
<feature type="transmembrane region" description="Helical" evidence="11">
    <location>
        <begin position="418"/>
        <end position="436"/>
    </location>
</feature>
<feature type="domain" description="Major facilitator superfamily (MFS) profile" evidence="12">
    <location>
        <begin position="353"/>
        <end position="794"/>
    </location>
</feature>
<keyword evidence="4 11" id="KW-0812">Transmembrane</keyword>
<evidence type="ECO:0000256" key="8">
    <source>
        <dbReference type="ARBA" id="ARBA00051015"/>
    </source>
</evidence>
<dbReference type="InterPro" id="IPR011701">
    <property type="entry name" value="MFS"/>
</dbReference>
<dbReference type="AlphaFoldDB" id="A0A9W4MWL4"/>
<feature type="transmembrane region" description="Helical" evidence="11">
    <location>
        <begin position="703"/>
        <end position="733"/>
    </location>
</feature>
<feature type="transmembrane region" description="Helical" evidence="11">
    <location>
        <begin position="352"/>
        <end position="372"/>
    </location>
</feature>
<dbReference type="SUPFAM" id="SSF48256">
    <property type="entry name" value="Citrate synthase"/>
    <property type="match status" value="1"/>
</dbReference>
<dbReference type="PANTHER" id="PTHR23502">
    <property type="entry name" value="MAJOR FACILITATOR SUPERFAMILY"/>
    <property type="match status" value="1"/>
</dbReference>
<evidence type="ECO:0000256" key="1">
    <source>
        <dbReference type="ARBA" id="ARBA00004141"/>
    </source>
</evidence>
<dbReference type="GO" id="GO:0046912">
    <property type="term" value="F:acyltransferase activity, acyl groups converted into alkyl on transfer"/>
    <property type="evidence" value="ECO:0007669"/>
    <property type="project" value="InterPro"/>
</dbReference>
<dbReference type="InterPro" id="IPR036259">
    <property type="entry name" value="MFS_trans_sf"/>
</dbReference>
<dbReference type="GO" id="GO:0015137">
    <property type="term" value="F:citrate transmembrane transporter activity"/>
    <property type="evidence" value="ECO:0007669"/>
    <property type="project" value="UniProtKB-ARBA"/>
</dbReference>
<keyword evidence="3" id="KW-0813">Transport</keyword>
<evidence type="ECO:0000313" key="13">
    <source>
        <dbReference type="EMBL" id="CAG8191850.1"/>
    </source>
</evidence>
<evidence type="ECO:0000256" key="5">
    <source>
        <dbReference type="ARBA" id="ARBA00022989"/>
    </source>
</evidence>
<dbReference type="PRINTS" id="PR00143">
    <property type="entry name" value="CITRTSNTHASE"/>
</dbReference>
<keyword evidence="14" id="KW-1185">Reference proteome</keyword>
<feature type="transmembrane region" description="Helical" evidence="11">
    <location>
        <begin position="619"/>
        <end position="642"/>
    </location>
</feature>
<dbReference type="PROSITE" id="PS50850">
    <property type="entry name" value="MFS"/>
    <property type="match status" value="1"/>
</dbReference>
<dbReference type="Pfam" id="PF00285">
    <property type="entry name" value="Citrate_synt"/>
    <property type="match status" value="1"/>
</dbReference>
<evidence type="ECO:0000256" key="3">
    <source>
        <dbReference type="ARBA" id="ARBA00022448"/>
    </source>
</evidence>
<evidence type="ECO:0000256" key="2">
    <source>
        <dbReference type="ARBA" id="ARBA00008335"/>
    </source>
</evidence>
<evidence type="ECO:0000256" key="11">
    <source>
        <dbReference type="SAM" id="Phobius"/>
    </source>
</evidence>
<feature type="transmembrane region" description="Helical" evidence="11">
    <location>
        <begin position="769"/>
        <end position="789"/>
    </location>
</feature>
<feature type="transmembrane region" description="Helical" evidence="11">
    <location>
        <begin position="587"/>
        <end position="607"/>
    </location>
</feature>
<dbReference type="OrthoDB" id="440553at2759"/>
<feature type="transmembrane region" description="Helical" evidence="11">
    <location>
        <begin position="392"/>
        <end position="411"/>
    </location>
</feature>
<evidence type="ECO:0000259" key="12">
    <source>
        <dbReference type="PROSITE" id="PS50850"/>
    </source>
</evidence>
<keyword evidence="7" id="KW-0325">Glycoprotein</keyword>
<comment type="subcellular location">
    <subcellularLocation>
        <location evidence="1">Membrane</location>
        <topology evidence="1">Multi-pass membrane protein</topology>
    </subcellularLocation>
</comment>
<reference evidence="13" key="1">
    <citation type="submission" date="2021-07" db="EMBL/GenBank/DDBJ databases">
        <authorList>
            <person name="Branca A.L. A."/>
        </authorList>
    </citation>
    <scope>NUCLEOTIDE SEQUENCE</scope>
</reference>
<dbReference type="Gene3D" id="1.10.580.10">
    <property type="entry name" value="Citrate Synthase, domain 1"/>
    <property type="match status" value="1"/>
</dbReference>
<dbReference type="Proteomes" id="UP001153618">
    <property type="component" value="Unassembled WGS sequence"/>
</dbReference>
<feature type="transmembrane region" description="Helical" evidence="11">
    <location>
        <begin position="678"/>
        <end position="697"/>
    </location>
</feature>
<dbReference type="Gene3D" id="1.20.1250.20">
    <property type="entry name" value="MFS general substrate transporter like domains"/>
    <property type="match status" value="1"/>
</dbReference>
<dbReference type="SUPFAM" id="SSF103473">
    <property type="entry name" value="MFS general substrate transporter"/>
    <property type="match status" value="1"/>
</dbReference>
<dbReference type="GO" id="GO:0140115">
    <property type="term" value="P:export across plasma membrane"/>
    <property type="evidence" value="ECO:0007669"/>
    <property type="project" value="UniProtKB-ARBA"/>
</dbReference>